<keyword evidence="3" id="KW-1185">Reference proteome</keyword>
<dbReference type="OrthoDB" id="5598852at2759"/>
<organism evidence="2 3">
    <name type="scientific">Pholiota conissans</name>
    <dbReference type="NCBI Taxonomy" id="109636"/>
    <lineage>
        <taxon>Eukaryota</taxon>
        <taxon>Fungi</taxon>
        <taxon>Dikarya</taxon>
        <taxon>Basidiomycota</taxon>
        <taxon>Agaricomycotina</taxon>
        <taxon>Agaricomycetes</taxon>
        <taxon>Agaricomycetidae</taxon>
        <taxon>Agaricales</taxon>
        <taxon>Agaricineae</taxon>
        <taxon>Strophariaceae</taxon>
        <taxon>Pholiota</taxon>
    </lineage>
</organism>
<dbReference type="Proteomes" id="UP000807469">
    <property type="component" value="Unassembled WGS sequence"/>
</dbReference>
<dbReference type="InterPro" id="IPR002575">
    <property type="entry name" value="Aminoglycoside_PTrfase"/>
</dbReference>
<dbReference type="EMBL" id="MU155140">
    <property type="protein sequence ID" value="KAF9484757.1"/>
    <property type="molecule type" value="Genomic_DNA"/>
</dbReference>
<proteinExistence type="predicted"/>
<evidence type="ECO:0000313" key="2">
    <source>
        <dbReference type="EMBL" id="KAF9484757.1"/>
    </source>
</evidence>
<dbReference type="InterPro" id="IPR011009">
    <property type="entry name" value="Kinase-like_dom_sf"/>
</dbReference>
<gene>
    <name evidence="2" type="ORF">BDN70DRAFT_872000</name>
</gene>
<dbReference type="Pfam" id="PF01636">
    <property type="entry name" value="APH"/>
    <property type="match status" value="1"/>
</dbReference>
<dbReference type="AlphaFoldDB" id="A0A9P5ZC67"/>
<dbReference type="SUPFAM" id="SSF56112">
    <property type="entry name" value="Protein kinase-like (PK-like)"/>
    <property type="match status" value="1"/>
</dbReference>
<sequence length="336" mass="37427">MEASMAALSAYQISRFFTRNAPVTQEQCNEEAIRLTGAASAIPTPVQGGGSYTVVAGDSVVQFRDSDSALDIRLLRCVEEAYAGFVPHHLHAGEVGNLHVYMMNNIGGVSMYLARNALHRDEFHLLRRTLEDYARFFASAWHNTPKGTPTPSRTVLFNDYLSQLTQLSAAFPARFRPTLDHLISRLPSLFAEDWPMVPNHKDLLENNIHVDPNTGRLTGICDWKDADVSPFGISLAGLETMLGTNRVKEAWCYHDNHQALREVFWDAFYEAVGSGMNKPDERIEVARLVGLFLGNGWKYNDEGEKVPAWEGSYDLAYLDAVVLGNSAADLDIKLSF</sequence>
<protein>
    <recommendedName>
        <fullName evidence="1">Aminoglycoside phosphotransferase domain-containing protein</fullName>
    </recommendedName>
</protein>
<accession>A0A9P5ZC67</accession>
<comment type="caution">
    <text evidence="2">The sequence shown here is derived from an EMBL/GenBank/DDBJ whole genome shotgun (WGS) entry which is preliminary data.</text>
</comment>
<feature type="domain" description="Aminoglycoside phosphotransferase" evidence="1">
    <location>
        <begin position="100"/>
        <end position="235"/>
    </location>
</feature>
<name>A0A9P5ZC67_9AGAR</name>
<dbReference type="Gene3D" id="3.90.1200.10">
    <property type="match status" value="1"/>
</dbReference>
<evidence type="ECO:0000259" key="1">
    <source>
        <dbReference type="Pfam" id="PF01636"/>
    </source>
</evidence>
<evidence type="ECO:0000313" key="3">
    <source>
        <dbReference type="Proteomes" id="UP000807469"/>
    </source>
</evidence>
<reference evidence="2" key="1">
    <citation type="submission" date="2020-11" db="EMBL/GenBank/DDBJ databases">
        <authorList>
            <consortium name="DOE Joint Genome Institute"/>
            <person name="Ahrendt S."/>
            <person name="Riley R."/>
            <person name="Andreopoulos W."/>
            <person name="Labutti K."/>
            <person name="Pangilinan J."/>
            <person name="Ruiz-Duenas F.J."/>
            <person name="Barrasa J.M."/>
            <person name="Sanchez-Garcia M."/>
            <person name="Camarero S."/>
            <person name="Miyauchi S."/>
            <person name="Serrano A."/>
            <person name="Linde D."/>
            <person name="Babiker R."/>
            <person name="Drula E."/>
            <person name="Ayuso-Fernandez I."/>
            <person name="Pacheco R."/>
            <person name="Padilla G."/>
            <person name="Ferreira P."/>
            <person name="Barriuso J."/>
            <person name="Kellner H."/>
            <person name="Castanera R."/>
            <person name="Alfaro M."/>
            <person name="Ramirez L."/>
            <person name="Pisabarro A.G."/>
            <person name="Kuo A."/>
            <person name="Tritt A."/>
            <person name="Lipzen A."/>
            <person name="He G."/>
            <person name="Yan M."/>
            <person name="Ng V."/>
            <person name="Cullen D."/>
            <person name="Martin F."/>
            <person name="Rosso M.-N."/>
            <person name="Henrissat B."/>
            <person name="Hibbett D."/>
            <person name="Martinez A.T."/>
            <person name="Grigoriev I.V."/>
        </authorList>
    </citation>
    <scope>NUCLEOTIDE SEQUENCE</scope>
    <source>
        <strain evidence="2">CIRM-BRFM 674</strain>
    </source>
</reference>